<reference evidence="2 3" key="1">
    <citation type="journal article" date="2020" name="Biotechnol. Biofuels">
        <title>New insights from the biogas microbiome by comprehensive genome-resolved metagenomics of nearly 1600 species originating from multiple anaerobic digesters.</title>
        <authorList>
            <person name="Campanaro S."/>
            <person name="Treu L."/>
            <person name="Rodriguez-R L.M."/>
            <person name="Kovalovszki A."/>
            <person name="Ziels R.M."/>
            <person name="Maus I."/>
            <person name="Zhu X."/>
            <person name="Kougias P.G."/>
            <person name="Basile A."/>
            <person name="Luo G."/>
            <person name="Schluter A."/>
            <person name="Konstantinidis K.T."/>
            <person name="Angelidaki I."/>
        </authorList>
    </citation>
    <scope>NUCLEOTIDE SEQUENCE [LARGE SCALE GENOMIC DNA]</scope>
    <source>
        <strain evidence="2">AS05jafATM_4</strain>
    </source>
</reference>
<accession>A0A7C7D6D0</accession>
<dbReference type="PANTHER" id="PTHR28037:SF1">
    <property type="entry name" value="ALCOHOL O-ACETYLTRANSFERASE 1-RELATED"/>
    <property type="match status" value="1"/>
</dbReference>
<name>A0A7C7D6D0_9FIRM</name>
<dbReference type="GO" id="GO:0008610">
    <property type="term" value="P:lipid biosynthetic process"/>
    <property type="evidence" value="ECO:0007669"/>
    <property type="project" value="UniProtKB-ARBA"/>
</dbReference>
<dbReference type="EMBL" id="DUTF01000251">
    <property type="protein sequence ID" value="HHY27347.1"/>
    <property type="molecule type" value="Genomic_DNA"/>
</dbReference>
<gene>
    <name evidence="2" type="ORF">GX523_11520</name>
</gene>
<sequence length="453" mass="50948">MKSKFKFHKINKLDYDAGSDIMPAYPHDFGNYVARYGMGNFQIQVILKLDGRIDFDKLSKAVRLSVDAEPVLGCRFVEDDPPYWKRLEDIGQTEFCSMEETTNVEDAVQRFLESRLDMDHDPMVKVKLIRSQEYDTIGIKLNHTCSDGAGTKEYIHLLANIYSCIDCENGEYVLTPSVRSREDHERILNTLGIENPELDNSVVESPRTVWPFPWKPGGDKNVTPFAICRLPAGQLDILSKFAKERGATINDLILAAMYRAMFKLSRPPYGIPMDIGLTLDLRRYLPDNKAQAIRNLSGGIVLRIPRIHGESFEGTLSRVVSAMNRKKNANPGYQCASGAERAEIFPFHHFLAFSRFISKASEILSQISTFCSPGLSNVGLISKSLIKFGEHEVTDAYIIPPVIRAPGLLIVASSYNGILTLATGYYKGSIDRKFLERLLKKMKSELMEGCKAK</sequence>
<dbReference type="Pfam" id="PF00668">
    <property type="entry name" value="Condensation"/>
    <property type="match status" value="1"/>
</dbReference>
<evidence type="ECO:0000313" key="3">
    <source>
        <dbReference type="Proteomes" id="UP000553059"/>
    </source>
</evidence>
<dbReference type="InterPro" id="IPR023213">
    <property type="entry name" value="CAT-like_dom_sf"/>
</dbReference>
<dbReference type="GO" id="GO:0016740">
    <property type="term" value="F:transferase activity"/>
    <property type="evidence" value="ECO:0007669"/>
    <property type="project" value="UniProtKB-KW"/>
</dbReference>
<dbReference type="Proteomes" id="UP000553059">
    <property type="component" value="Unassembled WGS sequence"/>
</dbReference>
<evidence type="ECO:0000259" key="1">
    <source>
        <dbReference type="Pfam" id="PF00668"/>
    </source>
</evidence>
<dbReference type="PANTHER" id="PTHR28037">
    <property type="entry name" value="ALCOHOL O-ACETYLTRANSFERASE 1-RELATED"/>
    <property type="match status" value="1"/>
</dbReference>
<organism evidence="2 3">
    <name type="scientific">Desulfitobacterium dehalogenans</name>
    <dbReference type="NCBI Taxonomy" id="36854"/>
    <lineage>
        <taxon>Bacteria</taxon>
        <taxon>Bacillati</taxon>
        <taxon>Bacillota</taxon>
        <taxon>Clostridia</taxon>
        <taxon>Eubacteriales</taxon>
        <taxon>Desulfitobacteriaceae</taxon>
        <taxon>Desulfitobacterium</taxon>
    </lineage>
</organism>
<comment type="caution">
    <text evidence="2">The sequence shown here is derived from an EMBL/GenBank/DDBJ whole genome shotgun (WGS) entry which is preliminary data.</text>
</comment>
<dbReference type="AlphaFoldDB" id="A0A7C7D6D0"/>
<evidence type="ECO:0000313" key="2">
    <source>
        <dbReference type="EMBL" id="HHY27347.1"/>
    </source>
</evidence>
<feature type="domain" description="Condensation" evidence="1">
    <location>
        <begin position="41"/>
        <end position="163"/>
    </location>
</feature>
<protein>
    <submittedName>
        <fullName evidence="2">Alcohol acetyltransferase</fullName>
    </submittedName>
</protein>
<proteinExistence type="predicted"/>
<dbReference type="InterPro" id="IPR001242">
    <property type="entry name" value="Condensation_dom"/>
</dbReference>
<keyword evidence="2" id="KW-0808">Transferase</keyword>
<dbReference type="InterPro" id="IPR052058">
    <property type="entry name" value="Alcohol_O-acetyltransferase"/>
</dbReference>
<dbReference type="SUPFAM" id="SSF52777">
    <property type="entry name" value="CoA-dependent acyltransferases"/>
    <property type="match status" value="2"/>
</dbReference>
<dbReference type="Gene3D" id="3.30.559.10">
    <property type="entry name" value="Chloramphenicol acetyltransferase-like domain"/>
    <property type="match status" value="1"/>
</dbReference>